<proteinExistence type="inferred from homology"/>
<evidence type="ECO:0000313" key="13">
    <source>
        <dbReference type="Proteomes" id="UP000054342"/>
    </source>
</evidence>
<dbReference type="AlphaFoldDB" id="A0A0D2BFA0"/>
<feature type="compositionally biased region" description="Low complexity" evidence="10">
    <location>
        <begin position="58"/>
        <end position="75"/>
    </location>
</feature>
<evidence type="ECO:0000256" key="10">
    <source>
        <dbReference type="SAM" id="MobiDB-lite"/>
    </source>
</evidence>
<dbReference type="STRING" id="348802.A0A0D2BFA0"/>
<comment type="subcellular location">
    <subcellularLocation>
        <location evidence="1">Cell membrane</location>
        <topology evidence="1">Multi-pass membrane protein</topology>
    </subcellularLocation>
</comment>
<dbReference type="InterPro" id="IPR004695">
    <property type="entry name" value="SLAC1/Mae1/Ssu1/TehA"/>
</dbReference>
<keyword evidence="7 11" id="KW-0472">Membrane</keyword>
<dbReference type="PANTHER" id="PTHR31686:SF1">
    <property type="entry name" value="SULFITE EFFLUX PUMP SSU1"/>
    <property type="match status" value="1"/>
</dbReference>
<dbReference type="Pfam" id="PF03595">
    <property type="entry name" value="SLAC1"/>
    <property type="match status" value="1"/>
</dbReference>
<dbReference type="HOGENOM" id="CLU_030057_6_1_1"/>
<accession>A0A0D2BFA0</accession>
<evidence type="ECO:0000256" key="3">
    <source>
        <dbReference type="ARBA" id="ARBA00022448"/>
    </source>
</evidence>
<feature type="transmembrane region" description="Helical" evidence="11">
    <location>
        <begin position="448"/>
        <end position="472"/>
    </location>
</feature>
<keyword evidence="5 11" id="KW-0812">Transmembrane</keyword>
<evidence type="ECO:0000256" key="4">
    <source>
        <dbReference type="ARBA" id="ARBA00022475"/>
    </source>
</evidence>
<feature type="transmembrane region" description="Helical" evidence="11">
    <location>
        <begin position="421"/>
        <end position="442"/>
    </location>
</feature>
<dbReference type="RefSeq" id="XP_013311465.1">
    <property type="nucleotide sequence ID" value="XM_013456011.1"/>
</dbReference>
<evidence type="ECO:0000256" key="6">
    <source>
        <dbReference type="ARBA" id="ARBA00022989"/>
    </source>
</evidence>
<dbReference type="InterPro" id="IPR038665">
    <property type="entry name" value="Voltage-dep_anion_channel_sf"/>
</dbReference>
<evidence type="ECO:0000256" key="2">
    <source>
        <dbReference type="ARBA" id="ARBA00008566"/>
    </source>
</evidence>
<feature type="transmembrane region" description="Helical" evidence="11">
    <location>
        <begin position="273"/>
        <end position="297"/>
    </location>
</feature>
<dbReference type="PANTHER" id="PTHR31686">
    <property type="match status" value="1"/>
</dbReference>
<evidence type="ECO:0000256" key="8">
    <source>
        <dbReference type="ARBA" id="ARBA00056100"/>
    </source>
</evidence>
<dbReference type="GO" id="GO:0005886">
    <property type="term" value="C:plasma membrane"/>
    <property type="evidence" value="ECO:0007669"/>
    <property type="project" value="UniProtKB-SubCell"/>
</dbReference>
<dbReference type="Gene3D" id="1.50.10.150">
    <property type="entry name" value="Voltage-dependent anion channel"/>
    <property type="match status" value="1"/>
</dbReference>
<dbReference type="CDD" id="cd09318">
    <property type="entry name" value="TDT_SSU1"/>
    <property type="match status" value="1"/>
</dbReference>
<dbReference type="GO" id="GO:0000319">
    <property type="term" value="F:sulfite transmembrane transporter activity"/>
    <property type="evidence" value="ECO:0007669"/>
    <property type="project" value="TreeGrafter"/>
</dbReference>
<keyword evidence="4" id="KW-1003">Cell membrane</keyword>
<dbReference type="OrthoDB" id="1099at2759"/>
<keyword evidence="3" id="KW-0813">Transport</keyword>
<evidence type="ECO:0000256" key="5">
    <source>
        <dbReference type="ARBA" id="ARBA00022692"/>
    </source>
</evidence>
<keyword evidence="6 11" id="KW-1133">Transmembrane helix</keyword>
<feature type="transmembrane region" description="Helical" evidence="11">
    <location>
        <begin position="384"/>
        <end position="409"/>
    </location>
</feature>
<feature type="transmembrane region" description="Helical" evidence="11">
    <location>
        <begin position="133"/>
        <end position="155"/>
    </location>
</feature>
<evidence type="ECO:0000256" key="7">
    <source>
        <dbReference type="ARBA" id="ARBA00023136"/>
    </source>
</evidence>
<dbReference type="GeneID" id="25331569"/>
<comment type="similarity">
    <text evidence="2">Belongs to the tellurite-resistance/dicarboxylate transporter (TDT) family.</text>
</comment>
<feature type="non-terminal residue" evidence="12">
    <location>
        <position position="1"/>
    </location>
</feature>
<evidence type="ECO:0000256" key="1">
    <source>
        <dbReference type="ARBA" id="ARBA00004651"/>
    </source>
</evidence>
<evidence type="ECO:0000313" key="12">
    <source>
        <dbReference type="EMBL" id="KIW50881.1"/>
    </source>
</evidence>
<protein>
    <recommendedName>
        <fullName evidence="9">Sulfite efflux pump SSU1</fullName>
    </recommendedName>
</protein>
<dbReference type="Proteomes" id="UP000054342">
    <property type="component" value="Unassembled WGS sequence"/>
</dbReference>
<evidence type="ECO:0000256" key="9">
    <source>
        <dbReference type="ARBA" id="ARBA00072906"/>
    </source>
</evidence>
<dbReference type="EMBL" id="KN847322">
    <property type="protein sequence ID" value="KIW50881.1"/>
    <property type="molecule type" value="Genomic_DNA"/>
</dbReference>
<reference evidence="12 13" key="1">
    <citation type="submission" date="2015-01" db="EMBL/GenBank/DDBJ databases">
        <title>The Genome Sequence of Exophiala xenobiotica CBS118157.</title>
        <authorList>
            <consortium name="The Broad Institute Genomics Platform"/>
            <person name="Cuomo C."/>
            <person name="de Hoog S."/>
            <person name="Gorbushina A."/>
            <person name="Stielow B."/>
            <person name="Teixiera M."/>
            <person name="Abouelleil A."/>
            <person name="Chapman S.B."/>
            <person name="Priest M."/>
            <person name="Young S.K."/>
            <person name="Wortman J."/>
            <person name="Nusbaum C."/>
            <person name="Birren B."/>
        </authorList>
    </citation>
    <scope>NUCLEOTIDE SEQUENCE [LARGE SCALE GENOMIC DNA]</scope>
    <source>
        <strain evidence="12 13">CBS 118157</strain>
    </source>
</reference>
<name>A0A0D2BFA0_9EURO</name>
<feature type="region of interest" description="Disordered" evidence="10">
    <location>
        <begin position="58"/>
        <end position="78"/>
    </location>
</feature>
<organism evidence="12 13">
    <name type="scientific">Exophiala xenobiotica</name>
    <dbReference type="NCBI Taxonomy" id="348802"/>
    <lineage>
        <taxon>Eukaryota</taxon>
        <taxon>Fungi</taxon>
        <taxon>Dikarya</taxon>
        <taxon>Ascomycota</taxon>
        <taxon>Pezizomycotina</taxon>
        <taxon>Eurotiomycetes</taxon>
        <taxon>Chaetothyriomycetidae</taxon>
        <taxon>Chaetothyriales</taxon>
        <taxon>Herpotrichiellaceae</taxon>
        <taxon>Exophiala</taxon>
    </lineage>
</organism>
<feature type="transmembrane region" description="Helical" evidence="11">
    <location>
        <begin position="303"/>
        <end position="330"/>
    </location>
</feature>
<dbReference type="FunFam" id="1.50.10.150:FF:000004">
    <property type="entry name" value="Malic acid transporter"/>
    <property type="match status" value="1"/>
</dbReference>
<sequence>ACAIPMPRRVQVPTARPALARIVTNCADALTTSLTKGSGDHGDLTTWCPDLGADYDRSSTTSTTSTAGASKSASTYKDGVMRDRHGQEHGERQILADITNATGMTFTDSERGRGTERQGRDERERGWRKFVKYFSPSWFTVTMGTGIVSILLNQFPYQVRWLYWLSVIVFVLNLVLFIFFLLVSILRGIMWSETWSMATDRPKQRLFIGCIPTTMSTIVNMMVLVCVPAWGEWVVYTAWGLWMADAALSLICALYLPFILIKRADETPLSAYTALQLFPIIACVVASASAAVMSSVIPRPEQALATLVIGYVLWSLGFPTALFIMVVYFQRLAIHKLPPKEVIVSCFMPLGPLGMGGFAILRLGSVAMKVFPQTETIHPLAGDLAYNLGVFLCLIFWGFTLLWLFLAVATIHHCKHFPFNMGWWGFTFPIGTFALSSIALAQELPSRFFRVIGAITSVCVFLLWLLVAGATCRDLITGGKKLFNALPDPKHRVNEGPVETVGDVPGKNA</sequence>
<comment type="function">
    <text evidence="8">Sulphite efflux pump required for the secretion of sulphite as a reducing agent. In the presence of sulphite, cystine in keratin is directly cleaved to cysteine and S-sulphocysteine, and thereby, reduced proteins become accessible to hydrolysis by a variety of secreted endo- and exoproteases. Excretion of sulphite mediated by an efflux pump also represents a detoxification pathway for dermatophytes during infection of the epidermal stratum corneum, hair and nails, which are rich in cysteine.</text>
</comment>
<feature type="transmembrane region" description="Helical" evidence="11">
    <location>
        <begin position="206"/>
        <end position="230"/>
    </location>
</feature>
<dbReference type="InterPro" id="IPR051629">
    <property type="entry name" value="Sulfite_efflux_TDT"/>
</dbReference>
<feature type="transmembrane region" description="Helical" evidence="11">
    <location>
        <begin position="161"/>
        <end position="186"/>
    </location>
</feature>
<evidence type="ECO:0000256" key="11">
    <source>
        <dbReference type="SAM" id="Phobius"/>
    </source>
</evidence>
<keyword evidence="13" id="KW-1185">Reference proteome</keyword>
<feature type="transmembrane region" description="Helical" evidence="11">
    <location>
        <begin position="342"/>
        <end position="364"/>
    </location>
</feature>
<gene>
    <name evidence="12" type="ORF">PV05_09661</name>
</gene>
<feature type="transmembrane region" description="Helical" evidence="11">
    <location>
        <begin position="236"/>
        <end position="261"/>
    </location>
</feature>